<protein>
    <recommendedName>
        <fullName evidence="4">Prepilin-type N-terminal cleavage/methylation domain-containing protein</fullName>
    </recommendedName>
</protein>
<evidence type="ECO:0000313" key="3">
    <source>
        <dbReference type="Proteomes" id="UP000660708"/>
    </source>
</evidence>
<dbReference type="PROSITE" id="PS00409">
    <property type="entry name" value="PROKAR_NTER_METHYL"/>
    <property type="match status" value="1"/>
</dbReference>
<dbReference type="NCBIfam" id="TIGR02532">
    <property type="entry name" value="IV_pilin_GFxxxE"/>
    <property type="match status" value="1"/>
</dbReference>
<dbReference type="EMBL" id="AQHF01000026">
    <property type="protein sequence ID" value="MBE0347503.1"/>
    <property type="molecule type" value="Genomic_DNA"/>
</dbReference>
<keyword evidence="1" id="KW-1133">Transmembrane helix</keyword>
<dbReference type="InterPro" id="IPR012902">
    <property type="entry name" value="N_methyl_site"/>
</dbReference>
<dbReference type="Proteomes" id="UP000660708">
    <property type="component" value="Unassembled WGS sequence"/>
</dbReference>
<dbReference type="AlphaFoldDB" id="A0A8I0MY80"/>
<keyword evidence="3" id="KW-1185">Reference proteome</keyword>
<comment type="caution">
    <text evidence="2">The sequence shown here is derived from an EMBL/GenBank/DDBJ whole genome shotgun (WGS) entry which is preliminary data.</text>
</comment>
<accession>A0A8I0MY80</accession>
<dbReference type="RefSeq" id="WP_147388805.1">
    <property type="nucleotide sequence ID" value="NZ_AQHF01000026.1"/>
</dbReference>
<feature type="transmembrane region" description="Helical" evidence="1">
    <location>
        <begin position="12"/>
        <end position="32"/>
    </location>
</feature>
<evidence type="ECO:0000313" key="2">
    <source>
        <dbReference type="EMBL" id="MBE0347503.1"/>
    </source>
</evidence>
<organism evidence="2 3">
    <name type="scientific">Pseudoalteromonas peptidolytica F12-50-A1</name>
    <dbReference type="NCBI Taxonomy" id="1315280"/>
    <lineage>
        <taxon>Bacteria</taxon>
        <taxon>Pseudomonadati</taxon>
        <taxon>Pseudomonadota</taxon>
        <taxon>Gammaproteobacteria</taxon>
        <taxon>Alteromonadales</taxon>
        <taxon>Pseudoalteromonadaceae</taxon>
        <taxon>Pseudoalteromonas</taxon>
    </lineage>
</organism>
<dbReference type="SUPFAM" id="SSF54523">
    <property type="entry name" value="Pili subunits"/>
    <property type="match status" value="1"/>
</dbReference>
<keyword evidence="1" id="KW-0472">Membrane</keyword>
<reference evidence="2 3" key="1">
    <citation type="submission" date="2015-06" db="EMBL/GenBank/DDBJ databases">
        <title>Genome sequence of Pseudoalteromonas peptidolytica.</title>
        <authorList>
            <person name="Xie B.-B."/>
            <person name="Rong J.-C."/>
            <person name="Qin Q.-L."/>
            <person name="Zhang Y.-Z."/>
        </authorList>
    </citation>
    <scope>NUCLEOTIDE SEQUENCE [LARGE SCALE GENOMIC DNA]</scope>
    <source>
        <strain evidence="2 3">F12-50-A1</strain>
    </source>
</reference>
<proteinExistence type="predicted"/>
<dbReference type="InterPro" id="IPR045584">
    <property type="entry name" value="Pilin-like"/>
</dbReference>
<evidence type="ECO:0000256" key="1">
    <source>
        <dbReference type="SAM" id="Phobius"/>
    </source>
</evidence>
<name>A0A8I0MY80_9GAMM</name>
<sequence>MKKTYRQQGFTLVEMSLVLVVIGLILGALSVGKDMQRNAEYKKIKQKFVDQWVQAYNQYYDRMGVVVGDRPKTPTLAVNAVNVTDNNTINTLLGTADNALSQANITELCSTPATVGQTADLLGYFHRAGIGLPTGRASGYEDRYVYLDTNGNPQQLTVCFQFLVAGADHGAGNVMVIKGLTPDLARSLDSAIDGLVDADDGRFRLDNAITLGLSTGNGGDGWPTGNNTVTTAGTGGASNTTSAVEDHQQVSTLTAFYRMTQ</sequence>
<dbReference type="Pfam" id="PF07963">
    <property type="entry name" value="N_methyl"/>
    <property type="match status" value="1"/>
</dbReference>
<evidence type="ECO:0008006" key="4">
    <source>
        <dbReference type="Google" id="ProtNLM"/>
    </source>
</evidence>
<gene>
    <name evidence="2" type="ORF">PPEP_a1972</name>
</gene>
<keyword evidence="1" id="KW-0812">Transmembrane</keyword>